<dbReference type="Proteomes" id="UP000218968">
    <property type="component" value="Chromosome"/>
</dbReference>
<dbReference type="EMBL" id="CP023406">
    <property type="protein sequence ID" value="ATD66386.1"/>
    <property type="molecule type" value="Genomic_DNA"/>
</dbReference>
<name>A0A290XBR7_9GAMM</name>
<keyword evidence="2" id="KW-1185">Reference proteome</keyword>
<sequence>MTHDAAADTAWARVTTATTAAQQRQEIDAFLAIQQQGGAPPVMVDVTKRDEGAPAPIDDALWQNPQDYEVSLRYGERRYRFVPLSRSSLEPLFRE</sequence>
<dbReference type="AlphaFoldDB" id="A0A290XBR7"/>
<accession>A0A290XBR7</accession>
<evidence type="ECO:0000313" key="1">
    <source>
        <dbReference type="EMBL" id="ATD66386.1"/>
    </source>
</evidence>
<proteinExistence type="predicted"/>
<gene>
    <name evidence="1" type="ORF">CNR27_02090</name>
</gene>
<protein>
    <submittedName>
        <fullName evidence="1">Uncharacterized protein</fullName>
    </submittedName>
</protein>
<reference evidence="2" key="1">
    <citation type="submission" date="2017-09" db="EMBL/GenBank/DDBJ databases">
        <title>Luteimonas liuhanmingii sp.nov., isolated from the intestinal contents of Tibetan Plateau Pika in Yushu, Qinghai Province, China.</title>
        <authorList>
            <person name="Gui Z."/>
        </authorList>
    </citation>
    <scope>NUCLEOTIDE SEQUENCE [LARGE SCALE GENOMIC DNA]</scope>
    <source>
        <strain evidence="2">100111</strain>
    </source>
</reference>
<organism evidence="1 2">
    <name type="scientific">Luteimonas chenhongjianii</name>
    <dbReference type="NCBI Taxonomy" id="2006110"/>
    <lineage>
        <taxon>Bacteria</taxon>
        <taxon>Pseudomonadati</taxon>
        <taxon>Pseudomonadota</taxon>
        <taxon>Gammaproteobacteria</taxon>
        <taxon>Lysobacterales</taxon>
        <taxon>Lysobacteraceae</taxon>
        <taxon>Luteimonas</taxon>
    </lineage>
</organism>
<evidence type="ECO:0000313" key="2">
    <source>
        <dbReference type="Proteomes" id="UP000218968"/>
    </source>
</evidence>
<dbReference type="KEGG" id="lum:CNR27_02090"/>